<dbReference type="PRINTS" id="PR00465">
    <property type="entry name" value="EP450IV"/>
</dbReference>
<accession>A0A0C3QFU8</accession>
<keyword evidence="5 6" id="KW-0408">Iron</keyword>
<keyword evidence="9" id="KW-1185">Reference proteome</keyword>
<dbReference type="GO" id="GO:0016705">
    <property type="term" value="F:oxidoreductase activity, acting on paired donors, with incorporation or reduction of molecular oxygen"/>
    <property type="evidence" value="ECO:0007669"/>
    <property type="project" value="InterPro"/>
</dbReference>
<keyword evidence="7" id="KW-0812">Transmembrane</keyword>
<comment type="cofactor">
    <cofactor evidence="1 6">
        <name>heme</name>
        <dbReference type="ChEBI" id="CHEBI:30413"/>
    </cofactor>
</comment>
<evidence type="ECO:0000313" key="9">
    <source>
        <dbReference type="Proteomes" id="UP000054248"/>
    </source>
</evidence>
<name>A0A0C3QFU8_9AGAM</name>
<comment type="similarity">
    <text evidence="2">Belongs to the cytochrome P450 family.</text>
</comment>
<dbReference type="STRING" id="1051891.A0A0C3QFU8"/>
<dbReference type="Gene3D" id="1.10.630.10">
    <property type="entry name" value="Cytochrome P450"/>
    <property type="match status" value="1"/>
</dbReference>
<evidence type="ECO:0000256" key="7">
    <source>
        <dbReference type="SAM" id="Phobius"/>
    </source>
</evidence>
<reference evidence="9" key="2">
    <citation type="submission" date="2015-01" db="EMBL/GenBank/DDBJ databases">
        <title>Evolutionary Origins and Diversification of the Mycorrhizal Mutualists.</title>
        <authorList>
            <consortium name="DOE Joint Genome Institute"/>
            <consortium name="Mycorrhizal Genomics Consortium"/>
            <person name="Kohler A."/>
            <person name="Kuo A."/>
            <person name="Nagy L.G."/>
            <person name="Floudas D."/>
            <person name="Copeland A."/>
            <person name="Barry K.W."/>
            <person name="Cichocki N."/>
            <person name="Veneault-Fourrey C."/>
            <person name="LaButti K."/>
            <person name="Lindquist E.A."/>
            <person name="Lipzen A."/>
            <person name="Lundell T."/>
            <person name="Morin E."/>
            <person name="Murat C."/>
            <person name="Riley R."/>
            <person name="Ohm R."/>
            <person name="Sun H."/>
            <person name="Tunlid A."/>
            <person name="Henrissat B."/>
            <person name="Grigoriev I.V."/>
            <person name="Hibbett D.S."/>
            <person name="Martin F."/>
        </authorList>
    </citation>
    <scope>NUCLEOTIDE SEQUENCE [LARGE SCALE GENOMIC DNA]</scope>
    <source>
        <strain evidence="9">MUT 4182</strain>
    </source>
</reference>
<dbReference type="GO" id="GO:0005506">
    <property type="term" value="F:iron ion binding"/>
    <property type="evidence" value="ECO:0007669"/>
    <property type="project" value="InterPro"/>
</dbReference>
<reference evidence="8 9" key="1">
    <citation type="submission" date="2014-04" db="EMBL/GenBank/DDBJ databases">
        <authorList>
            <consortium name="DOE Joint Genome Institute"/>
            <person name="Kuo A."/>
            <person name="Girlanda M."/>
            <person name="Perotto S."/>
            <person name="Kohler A."/>
            <person name="Nagy L.G."/>
            <person name="Floudas D."/>
            <person name="Copeland A."/>
            <person name="Barry K.W."/>
            <person name="Cichocki N."/>
            <person name="Veneault-Fourrey C."/>
            <person name="LaButti K."/>
            <person name="Lindquist E.A."/>
            <person name="Lipzen A."/>
            <person name="Lundell T."/>
            <person name="Morin E."/>
            <person name="Murat C."/>
            <person name="Sun H."/>
            <person name="Tunlid A."/>
            <person name="Henrissat B."/>
            <person name="Grigoriev I.V."/>
            <person name="Hibbett D.S."/>
            <person name="Martin F."/>
            <person name="Nordberg H.P."/>
            <person name="Cantor M.N."/>
            <person name="Hua S.X."/>
        </authorList>
    </citation>
    <scope>NUCLEOTIDE SEQUENCE [LARGE SCALE GENOMIC DNA]</scope>
    <source>
        <strain evidence="8 9">MUT 4182</strain>
    </source>
</reference>
<evidence type="ECO:0000256" key="1">
    <source>
        <dbReference type="ARBA" id="ARBA00001971"/>
    </source>
</evidence>
<dbReference type="GO" id="GO:0020037">
    <property type="term" value="F:heme binding"/>
    <property type="evidence" value="ECO:0007669"/>
    <property type="project" value="InterPro"/>
</dbReference>
<sequence>MLESNSSLTLATTAAAGAVVAVYYYGMKKSNNRRPPVVPYTIPWLGSAITLGKDPDAFFHNARCVVSRMQRTWLNQFSFREKYGDIFTVQAAGMRSTYVTSAAAISAIYRNSKSFVFQPSRLEFCVKIFDIPRSVIYDNDYLKESIFPMHHRILAPSNVAPMVDALIMHSVEGVKELSSKITGNQWNTTLEEFAHKPIYKAISASMVGRRFPAEKSYEHFLAFDDYFPLFAAGAPGLFVQKGIRARTQLIDMFEEYLGTPGWEEGASELITAMVDGARNESQPPWTDRELAAAIHSDFWAANGNMGWGFFWCINLMLHEPQSLAPLYEEVDAARDSWLQVHPKADLSGDSPTELVEFLNNASLPLITSTVSEALRVSSSSFSLRTVVEDGVTINGYPQFEFSKGDVLICQIRSVHLDQEKYGPDAAAFKPDRFLDSGIVTEGGSRKLPFFPFGGGVSQCEGRHFASKGCKFVFALFLLNFDIKLDPAYEAPSSGSALFDKTRIGAGILHPTKPTHILVSKRK</sequence>
<dbReference type="InterPro" id="IPR050529">
    <property type="entry name" value="CYP450_sterol_14alpha_dmase"/>
</dbReference>
<dbReference type="GO" id="GO:0008395">
    <property type="term" value="F:steroid hydroxylase activity"/>
    <property type="evidence" value="ECO:0007669"/>
    <property type="project" value="TreeGrafter"/>
</dbReference>
<dbReference type="EMBL" id="KN822973">
    <property type="protein sequence ID" value="KIO30345.1"/>
    <property type="molecule type" value="Genomic_DNA"/>
</dbReference>
<dbReference type="AlphaFoldDB" id="A0A0C3QFU8"/>
<evidence type="ECO:0008006" key="10">
    <source>
        <dbReference type="Google" id="ProtNLM"/>
    </source>
</evidence>
<organism evidence="8 9">
    <name type="scientific">Tulasnella calospora MUT 4182</name>
    <dbReference type="NCBI Taxonomy" id="1051891"/>
    <lineage>
        <taxon>Eukaryota</taxon>
        <taxon>Fungi</taxon>
        <taxon>Dikarya</taxon>
        <taxon>Basidiomycota</taxon>
        <taxon>Agaricomycotina</taxon>
        <taxon>Agaricomycetes</taxon>
        <taxon>Cantharellales</taxon>
        <taxon>Tulasnellaceae</taxon>
        <taxon>Tulasnella</taxon>
    </lineage>
</organism>
<keyword evidence="7" id="KW-0472">Membrane</keyword>
<dbReference type="Proteomes" id="UP000054248">
    <property type="component" value="Unassembled WGS sequence"/>
</dbReference>
<evidence type="ECO:0000256" key="6">
    <source>
        <dbReference type="PIRSR" id="PIRSR602403-1"/>
    </source>
</evidence>
<protein>
    <recommendedName>
        <fullName evidence="10">Cytochrome P450</fullName>
    </recommendedName>
</protein>
<feature type="transmembrane region" description="Helical" evidence="7">
    <location>
        <begin position="6"/>
        <end position="25"/>
    </location>
</feature>
<gene>
    <name evidence="8" type="ORF">M407DRAFT_155475</name>
</gene>
<evidence type="ECO:0000313" key="8">
    <source>
        <dbReference type="EMBL" id="KIO30345.1"/>
    </source>
</evidence>
<dbReference type="PANTHER" id="PTHR24304">
    <property type="entry name" value="CYTOCHROME P450 FAMILY 7"/>
    <property type="match status" value="1"/>
</dbReference>
<evidence type="ECO:0000256" key="2">
    <source>
        <dbReference type="ARBA" id="ARBA00010617"/>
    </source>
</evidence>
<keyword evidence="3 6" id="KW-0349">Heme</keyword>
<dbReference type="PANTHER" id="PTHR24304:SF2">
    <property type="entry name" value="24-HYDROXYCHOLESTEROL 7-ALPHA-HYDROXYLASE"/>
    <property type="match status" value="1"/>
</dbReference>
<dbReference type="Pfam" id="PF00067">
    <property type="entry name" value="p450"/>
    <property type="match status" value="1"/>
</dbReference>
<evidence type="ECO:0000256" key="5">
    <source>
        <dbReference type="ARBA" id="ARBA00023004"/>
    </source>
</evidence>
<proteinExistence type="inferred from homology"/>
<feature type="binding site" description="axial binding residue" evidence="6">
    <location>
        <position position="459"/>
    </location>
    <ligand>
        <name>heme</name>
        <dbReference type="ChEBI" id="CHEBI:30413"/>
    </ligand>
    <ligandPart>
        <name>Fe</name>
        <dbReference type="ChEBI" id="CHEBI:18248"/>
    </ligandPart>
</feature>
<evidence type="ECO:0000256" key="4">
    <source>
        <dbReference type="ARBA" id="ARBA00022723"/>
    </source>
</evidence>
<dbReference type="OrthoDB" id="3366823at2759"/>
<dbReference type="HOGENOM" id="CLU_018012_5_1_1"/>
<keyword evidence="7" id="KW-1133">Transmembrane helix</keyword>
<evidence type="ECO:0000256" key="3">
    <source>
        <dbReference type="ARBA" id="ARBA00022617"/>
    </source>
</evidence>
<dbReference type="InterPro" id="IPR036396">
    <property type="entry name" value="Cyt_P450_sf"/>
</dbReference>
<dbReference type="InterPro" id="IPR001128">
    <property type="entry name" value="Cyt_P450"/>
</dbReference>
<dbReference type="SUPFAM" id="SSF48264">
    <property type="entry name" value="Cytochrome P450"/>
    <property type="match status" value="1"/>
</dbReference>
<keyword evidence="4 6" id="KW-0479">Metal-binding</keyword>
<dbReference type="InterPro" id="IPR002403">
    <property type="entry name" value="Cyt_P450_E_grp-IV"/>
</dbReference>